<feature type="region of interest" description="Disordered" evidence="1">
    <location>
        <begin position="369"/>
        <end position="392"/>
    </location>
</feature>
<feature type="compositionally biased region" description="Acidic residues" evidence="1">
    <location>
        <begin position="616"/>
        <end position="631"/>
    </location>
</feature>
<dbReference type="Pfam" id="PF00339">
    <property type="entry name" value="Arrestin_N"/>
    <property type="match status" value="1"/>
</dbReference>
<reference evidence="3" key="1">
    <citation type="submission" date="2016-04" db="EMBL/GenBank/DDBJ databases">
        <authorList>
            <person name="Evans L.H."/>
            <person name="Alamgir A."/>
            <person name="Owens N."/>
            <person name="Weber N.D."/>
            <person name="Virtaneva K."/>
            <person name="Barbian K."/>
            <person name="Babar A."/>
            <person name="Rosenke K."/>
        </authorList>
    </citation>
    <scope>NUCLEOTIDE SEQUENCE [LARGE SCALE GENOMIC DNA]</scope>
    <source>
        <strain evidence="3">CBS 101.48</strain>
    </source>
</reference>
<sequence length="956" mass="106146">MKDGFRSFEIEPLADTLDFLGPAQSSDSVKLLEGTVRLSLTRPTKIRSMAVKFKGFGRVTIKGKYNNNNVNVYTPMLPKLKCPIAGKTLLPAGDHVIPWDIEIPNIYPSSLVIKRASIFYQVEVVLSFSLAKSITAEHPITLRRHLLPCMELAPLVETKLYERTVPAKFHYEIEAPQIICLDQQLLPFAVKYLCIANQKAVQSIRTQLTQIELYRIQSVSKTDANLTQAPMDVYNLEKKVSDCKERRDYAKFIKRTIPALIHSVDQTRSSAWKQPIVLRHKLHQYLQPTFDSPLVSIHHQLEITFQFDHRFEDIKAKIPIIIASIPTYVSTTSNGIPLNQHSFWSSVTASESKYPFETITRFESMSVVPEQNDRSVPRASEDSSSHRGISSLLIDPGISDATMDLLSPHHPAYQQQLQLQRQQHLQQQQLQQDLRQRHQLQQQQLSYNNTTSDLPIWKSALPLPPPSAINTIKTAAGTKSLTTRKSSEDFTDNQRQQTLFPDNNLSVAQIGRKKSIKRYNSEYDLNAFSNSTSLLPMERPRTTTPMQRRQKDMTGRNNNRRRRPLPPIDVELANGAKPKSLPRLVNPLTDKSTSSSEVLPKADRSIMVKTSTLENAQDEEDDGDDEDEEDTGAGNEFDFQSVYSDLSLPSPDALSLSSSATGTSNESHHTLLTRPPSPAYRPAPGLPANTALRSHEEQSSALVEESFNYTAITSPAVATVASSVLLSPCTTNTSTTTSSTNRRRIALSSVSSIMNGGDALSFRSFGGPFSRHSHISDGSSIIPTVPPISTEKQLYSSALRESAALEPEGQHLTASDDTTAIDPKQHYLHAKLPPIPTAALSSVVPRIKKNQDSSIEVLNETKRMTRLYVDDSDDETLDPLPPIPEKQAWKRRSTVSAVGSAALDTSQPPLTSSSANNVQPWSSSLPDNAAMAPQLPRLSFGLALGDALGLDQFKRK</sequence>
<gene>
    <name evidence="3" type="primary">ABSGL_11891.1 scaffold 12357</name>
</gene>
<evidence type="ECO:0000259" key="2">
    <source>
        <dbReference type="Pfam" id="PF00339"/>
    </source>
</evidence>
<feature type="domain" description="Arrestin-like N-terminal" evidence="2">
    <location>
        <begin position="33"/>
        <end position="141"/>
    </location>
</feature>
<organism evidence="3">
    <name type="scientific">Absidia glauca</name>
    <name type="common">Pin mould</name>
    <dbReference type="NCBI Taxonomy" id="4829"/>
    <lineage>
        <taxon>Eukaryota</taxon>
        <taxon>Fungi</taxon>
        <taxon>Fungi incertae sedis</taxon>
        <taxon>Mucoromycota</taxon>
        <taxon>Mucoromycotina</taxon>
        <taxon>Mucoromycetes</taxon>
        <taxon>Mucorales</taxon>
        <taxon>Cunninghamellaceae</taxon>
        <taxon>Absidia</taxon>
    </lineage>
</organism>
<dbReference type="InParanoid" id="A0A168R341"/>
<name>A0A168R341_ABSGL</name>
<dbReference type="InterPro" id="IPR011021">
    <property type="entry name" value="Arrestin-like_N"/>
</dbReference>
<feature type="region of interest" description="Disordered" evidence="1">
    <location>
        <begin position="475"/>
        <end position="494"/>
    </location>
</feature>
<dbReference type="InterPro" id="IPR014752">
    <property type="entry name" value="Arrestin-like_C"/>
</dbReference>
<feature type="region of interest" description="Disordered" evidence="1">
    <location>
        <begin position="531"/>
        <end position="635"/>
    </location>
</feature>
<feature type="region of interest" description="Disordered" evidence="1">
    <location>
        <begin position="872"/>
        <end position="930"/>
    </location>
</feature>
<feature type="compositionally biased region" description="Low complexity" evidence="1">
    <location>
        <begin position="648"/>
        <end position="664"/>
    </location>
</feature>
<dbReference type="Gene3D" id="2.60.40.640">
    <property type="match status" value="1"/>
</dbReference>
<evidence type="ECO:0000313" key="4">
    <source>
        <dbReference type="Proteomes" id="UP000078561"/>
    </source>
</evidence>
<keyword evidence="4" id="KW-1185">Reference proteome</keyword>
<dbReference type="EMBL" id="LT554489">
    <property type="protein sequence ID" value="SAM06015.1"/>
    <property type="molecule type" value="Genomic_DNA"/>
</dbReference>
<dbReference type="OMA" id="YEIDAPQ"/>
<feature type="compositionally biased region" description="Polar residues" evidence="1">
    <location>
        <begin position="475"/>
        <end position="484"/>
    </location>
</feature>
<feature type="compositionally biased region" description="Basic and acidic residues" evidence="1">
    <location>
        <begin position="371"/>
        <end position="385"/>
    </location>
</feature>
<dbReference type="SUPFAM" id="SSF81296">
    <property type="entry name" value="E set domains"/>
    <property type="match status" value="1"/>
</dbReference>
<feature type="compositionally biased region" description="Pro residues" evidence="1">
    <location>
        <begin position="675"/>
        <end position="685"/>
    </location>
</feature>
<dbReference type="AlphaFoldDB" id="A0A168R341"/>
<dbReference type="InterPro" id="IPR014756">
    <property type="entry name" value="Ig_E-set"/>
</dbReference>
<evidence type="ECO:0000256" key="1">
    <source>
        <dbReference type="SAM" id="MobiDB-lite"/>
    </source>
</evidence>
<dbReference type="STRING" id="4829.A0A168R341"/>
<proteinExistence type="predicted"/>
<feature type="compositionally biased region" description="Polar residues" evidence="1">
    <location>
        <begin position="903"/>
        <end position="926"/>
    </location>
</feature>
<evidence type="ECO:0000313" key="3">
    <source>
        <dbReference type="EMBL" id="SAM06015.1"/>
    </source>
</evidence>
<protein>
    <recommendedName>
        <fullName evidence="2">Arrestin-like N-terminal domain-containing protein</fullName>
    </recommendedName>
</protein>
<dbReference type="OrthoDB" id="2333384at2759"/>
<feature type="region of interest" description="Disordered" evidence="1">
    <location>
        <begin position="648"/>
        <end position="697"/>
    </location>
</feature>
<accession>A0A168R341</accession>
<dbReference type="Proteomes" id="UP000078561">
    <property type="component" value="Unassembled WGS sequence"/>
</dbReference>